<protein>
    <submittedName>
        <fullName evidence="1">Uncharacterized protein</fullName>
    </submittedName>
</protein>
<proteinExistence type="predicted"/>
<accession>A0A7Z8JZH6</accession>
<comment type="caution">
    <text evidence="1">The sequence shown here is derived from an EMBL/GenBank/DDBJ whole genome shotgun (WGS) entry which is preliminary data.</text>
</comment>
<reference evidence="1 2" key="1">
    <citation type="submission" date="2019-05" db="EMBL/GenBank/DDBJ databases">
        <title>Genome sequence of Cellulomonas hominis strain CS1.</title>
        <authorList>
            <person name="Belmont J."/>
            <person name="Maclea K.S."/>
        </authorList>
    </citation>
    <scope>NUCLEOTIDE SEQUENCE [LARGE SCALE GENOMIC DNA]</scope>
    <source>
        <strain evidence="1 2">CS1</strain>
    </source>
</reference>
<dbReference type="Proteomes" id="UP000308121">
    <property type="component" value="Unassembled WGS sequence"/>
</dbReference>
<dbReference type="AlphaFoldDB" id="A0A7Z8JZH6"/>
<dbReference type="EMBL" id="SZYE01000116">
    <property type="protein sequence ID" value="TKR23037.1"/>
    <property type="molecule type" value="Genomic_DNA"/>
</dbReference>
<gene>
    <name evidence="1" type="ORF">FA014_13360</name>
</gene>
<evidence type="ECO:0000313" key="2">
    <source>
        <dbReference type="Proteomes" id="UP000308121"/>
    </source>
</evidence>
<organism evidence="1 2">
    <name type="scientific">Cellulomonas hominis</name>
    <dbReference type="NCBI Taxonomy" id="156981"/>
    <lineage>
        <taxon>Bacteria</taxon>
        <taxon>Bacillati</taxon>
        <taxon>Actinomycetota</taxon>
        <taxon>Actinomycetes</taxon>
        <taxon>Micrococcales</taxon>
        <taxon>Cellulomonadaceae</taxon>
        <taxon>Cellulomonas</taxon>
    </lineage>
</organism>
<evidence type="ECO:0000313" key="1">
    <source>
        <dbReference type="EMBL" id="TKR23037.1"/>
    </source>
</evidence>
<dbReference type="RefSeq" id="WP_230323143.1">
    <property type="nucleotide sequence ID" value="NZ_SZYE01000116.1"/>
</dbReference>
<sequence>MAAVTSARRSVAVAPRSPGLVEALWVARAPHAAPPRVALPDGRPSAVVRLGAPVRWVDPLTREAETVGSVLRGPRVVPGVVLPAGDAESWEVGARLAPWALSALHPTGFLVDEHRPLGEALGMDEPALAAGMRAAWDAAAGPG</sequence>
<feature type="non-terminal residue" evidence="1">
    <location>
        <position position="143"/>
    </location>
</feature>
<name>A0A7Z8JZH6_9CELL</name>